<dbReference type="AlphaFoldDB" id="A0A383AWX0"/>
<dbReference type="GO" id="GO:0003906">
    <property type="term" value="F:DNA-(apurinic or apyrimidinic site) endonuclease activity"/>
    <property type="evidence" value="ECO:0007669"/>
    <property type="project" value="InterPro"/>
</dbReference>
<evidence type="ECO:0000259" key="1">
    <source>
        <dbReference type="PROSITE" id="PS51068"/>
    </source>
</evidence>
<dbReference type="InterPro" id="IPR035937">
    <property type="entry name" value="FPG_N"/>
</dbReference>
<dbReference type="GO" id="GO:0008270">
    <property type="term" value="F:zinc ion binding"/>
    <property type="evidence" value="ECO:0007669"/>
    <property type="project" value="InterPro"/>
</dbReference>
<dbReference type="InterPro" id="IPR012319">
    <property type="entry name" value="FPG_cat"/>
</dbReference>
<dbReference type="PROSITE" id="PS51068">
    <property type="entry name" value="FPG_CAT"/>
    <property type="match status" value="1"/>
</dbReference>
<proteinExistence type="predicted"/>
<organism evidence="2">
    <name type="scientific">marine metagenome</name>
    <dbReference type="NCBI Taxonomy" id="408172"/>
    <lineage>
        <taxon>unclassified sequences</taxon>
        <taxon>metagenomes</taxon>
        <taxon>ecological metagenomes</taxon>
    </lineage>
</organism>
<feature type="domain" description="Formamidopyrimidine-DNA glycosylase catalytic" evidence="1">
    <location>
        <begin position="2"/>
        <end position="96"/>
    </location>
</feature>
<feature type="non-terminal residue" evidence="2">
    <location>
        <position position="96"/>
    </location>
</feature>
<gene>
    <name evidence="2" type="ORF">METZ01_LOCUS464492</name>
</gene>
<evidence type="ECO:0000313" key="2">
    <source>
        <dbReference type="EMBL" id="SVE11638.1"/>
    </source>
</evidence>
<dbReference type="EMBL" id="UINC01195190">
    <property type="protein sequence ID" value="SVE11638.1"/>
    <property type="molecule type" value="Genomic_DNA"/>
</dbReference>
<dbReference type="SUPFAM" id="SSF81624">
    <property type="entry name" value="N-terminal domain of MutM-like DNA repair proteins"/>
    <property type="match status" value="1"/>
</dbReference>
<dbReference type="Gene3D" id="3.20.190.10">
    <property type="entry name" value="MutM-like, N-terminal"/>
    <property type="match status" value="1"/>
</dbReference>
<dbReference type="GO" id="GO:0019104">
    <property type="term" value="F:DNA N-glycosylase activity"/>
    <property type="evidence" value="ECO:0007669"/>
    <property type="project" value="InterPro"/>
</dbReference>
<accession>A0A383AWX0</accession>
<dbReference type="SMART" id="SM00898">
    <property type="entry name" value="Fapy_DNA_glyco"/>
    <property type="match status" value="1"/>
</dbReference>
<name>A0A383AWX0_9ZZZZ</name>
<dbReference type="GO" id="GO:0006284">
    <property type="term" value="P:base-excision repair"/>
    <property type="evidence" value="ECO:0007669"/>
    <property type="project" value="InterPro"/>
</dbReference>
<protein>
    <recommendedName>
        <fullName evidence="1">Formamidopyrimidine-DNA glycosylase catalytic domain-containing protein</fullName>
    </recommendedName>
</protein>
<sequence length="96" mass="11158">MPELPEVQTVVDFLKDKLSGKTIQSVHSPNGYASVFENGSLMDYQTFLSKRNIRSIWRRGKFIIMELDSGYLLFHLRMTGRIVLEIPNKSEFKYIS</sequence>
<dbReference type="Pfam" id="PF01149">
    <property type="entry name" value="Fapy_DNA_glyco"/>
    <property type="match status" value="1"/>
</dbReference>
<reference evidence="2" key="1">
    <citation type="submission" date="2018-05" db="EMBL/GenBank/DDBJ databases">
        <authorList>
            <person name="Lanie J.A."/>
            <person name="Ng W.-L."/>
            <person name="Kazmierczak K.M."/>
            <person name="Andrzejewski T.M."/>
            <person name="Davidsen T.M."/>
            <person name="Wayne K.J."/>
            <person name="Tettelin H."/>
            <person name="Glass J.I."/>
            <person name="Rusch D."/>
            <person name="Podicherti R."/>
            <person name="Tsui H.-C.T."/>
            <person name="Winkler M.E."/>
        </authorList>
    </citation>
    <scope>NUCLEOTIDE SEQUENCE</scope>
</reference>